<keyword evidence="5 6" id="KW-0482">Metalloprotease</keyword>
<comment type="caution">
    <text evidence="9">The sequence shown here is derived from an EMBL/GenBank/DDBJ whole genome shotgun (WGS) entry which is preliminary data.</text>
</comment>
<evidence type="ECO:0000256" key="2">
    <source>
        <dbReference type="ARBA" id="ARBA00022723"/>
    </source>
</evidence>
<comment type="cofactor">
    <cofactor evidence="6">
        <name>Zn(2+)</name>
        <dbReference type="ChEBI" id="CHEBI:29105"/>
    </cofactor>
    <text evidence="6">Binds 1 zinc ion per subunit.</text>
</comment>
<evidence type="ECO:0000256" key="1">
    <source>
        <dbReference type="ARBA" id="ARBA00022670"/>
    </source>
</evidence>
<protein>
    <submittedName>
        <fullName evidence="9">M56 family metallopeptidase</fullName>
    </submittedName>
</protein>
<evidence type="ECO:0000313" key="10">
    <source>
        <dbReference type="Proteomes" id="UP000735541"/>
    </source>
</evidence>
<keyword evidence="7" id="KW-0812">Transmembrane</keyword>
<evidence type="ECO:0000256" key="3">
    <source>
        <dbReference type="ARBA" id="ARBA00022801"/>
    </source>
</evidence>
<dbReference type="InterPro" id="IPR052173">
    <property type="entry name" value="Beta-lactam_resp_regulator"/>
</dbReference>
<keyword evidence="2" id="KW-0479">Metal-binding</keyword>
<feature type="transmembrane region" description="Helical" evidence="7">
    <location>
        <begin position="79"/>
        <end position="99"/>
    </location>
</feature>
<feature type="transmembrane region" description="Helical" evidence="7">
    <location>
        <begin position="6"/>
        <end position="26"/>
    </location>
</feature>
<dbReference type="EMBL" id="JAHUVW010000001">
    <property type="protein sequence ID" value="MBV7672765.1"/>
    <property type="molecule type" value="Genomic_DNA"/>
</dbReference>
<dbReference type="PANTHER" id="PTHR34978">
    <property type="entry name" value="POSSIBLE SENSOR-TRANSDUCER PROTEIN BLAR"/>
    <property type="match status" value="1"/>
</dbReference>
<dbReference type="Pfam" id="PF01435">
    <property type="entry name" value="Peptidase_M48"/>
    <property type="match status" value="1"/>
</dbReference>
<keyword evidence="4 6" id="KW-0862">Zinc</keyword>
<feature type="transmembrane region" description="Helical" evidence="7">
    <location>
        <begin position="278"/>
        <end position="299"/>
    </location>
</feature>
<evidence type="ECO:0000256" key="7">
    <source>
        <dbReference type="SAM" id="Phobius"/>
    </source>
</evidence>
<evidence type="ECO:0000256" key="4">
    <source>
        <dbReference type="ARBA" id="ARBA00022833"/>
    </source>
</evidence>
<dbReference type="Gene3D" id="3.30.2010.10">
    <property type="entry name" value="Metalloproteases ('zincins'), catalytic domain"/>
    <property type="match status" value="1"/>
</dbReference>
<sequence length="320" mass="33589">MTYVLVVVVLALALPWGGAAIATRLADRLPPRWACWGLTGASVLLAGGTISALVGLFHVPFLASLERLSLTRVLEEWPTAVPFACAAGAVMVAQLVLLVRRWMQHRAVLGRAWAAADEGTSDGDVLVVPGTDVDAFALPGYRGRRGRVVVTAAMVRTLKEGEREVLLAHERAHLAGRHHLLSAVVDLAAVVHPAIRGVRDALAFHLERWADEVAAAVVGDRRAAAAAIARAALARSAHGREARHPLLSATSGPVPRRVQALLLPEPAAPRGGARRAGAVALAGTVVVAALAALALAYGLHEYVEYAARQLIGAPSGRTVR</sequence>
<comment type="similarity">
    <text evidence="6">Belongs to the peptidase M48 family.</text>
</comment>
<accession>A0ABS6TWW0</accession>
<keyword evidence="10" id="KW-1185">Reference proteome</keyword>
<name>A0ABS6TWW0_STRHA</name>
<keyword evidence="7" id="KW-0472">Membrane</keyword>
<proteinExistence type="inferred from homology"/>
<keyword evidence="7" id="KW-1133">Transmembrane helix</keyword>
<feature type="transmembrane region" description="Helical" evidence="7">
    <location>
        <begin position="33"/>
        <end position="59"/>
    </location>
</feature>
<dbReference type="InterPro" id="IPR001915">
    <property type="entry name" value="Peptidase_M48"/>
</dbReference>
<evidence type="ECO:0000256" key="6">
    <source>
        <dbReference type="RuleBase" id="RU003983"/>
    </source>
</evidence>
<dbReference type="Proteomes" id="UP000735541">
    <property type="component" value="Unassembled WGS sequence"/>
</dbReference>
<feature type="domain" description="Peptidase M48" evidence="8">
    <location>
        <begin position="125"/>
        <end position="185"/>
    </location>
</feature>
<organism evidence="9 10">
    <name type="scientific">Streptomyces halstedii</name>
    <dbReference type="NCBI Taxonomy" id="1944"/>
    <lineage>
        <taxon>Bacteria</taxon>
        <taxon>Bacillati</taxon>
        <taxon>Actinomycetota</taxon>
        <taxon>Actinomycetes</taxon>
        <taxon>Kitasatosporales</taxon>
        <taxon>Streptomycetaceae</taxon>
        <taxon>Streptomyces</taxon>
    </lineage>
</organism>
<keyword evidence="3 6" id="KW-0378">Hydrolase</keyword>
<reference evidence="9 10" key="1">
    <citation type="submission" date="2021-07" db="EMBL/GenBank/DDBJ databases">
        <title>Sequencing Streptomyces halstedii LGO-A4 genome an citrus endophytic actinomycete.</title>
        <authorList>
            <person name="Samborskyy M."/>
            <person name="Scott N."/>
            <person name="Deglau R."/>
            <person name="Dickens S."/>
            <person name="Oliveira L.G."/>
        </authorList>
    </citation>
    <scope>NUCLEOTIDE SEQUENCE [LARGE SCALE GENOMIC DNA]</scope>
    <source>
        <strain evidence="9 10">LGO-A4</strain>
    </source>
</reference>
<evidence type="ECO:0000259" key="8">
    <source>
        <dbReference type="Pfam" id="PF01435"/>
    </source>
</evidence>
<keyword evidence="1 6" id="KW-0645">Protease</keyword>
<evidence type="ECO:0000313" key="9">
    <source>
        <dbReference type="EMBL" id="MBV7672765.1"/>
    </source>
</evidence>
<dbReference type="CDD" id="cd07326">
    <property type="entry name" value="M56_BlaR1_MecR1_like"/>
    <property type="match status" value="1"/>
</dbReference>
<gene>
    <name evidence="9" type="ORF">STHAL_25300</name>
</gene>
<dbReference type="PANTHER" id="PTHR34978:SF3">
    <property type="entry name" value="SLR0241 PROTEIN"/>
    <property type="match status" value="1"/>
</dbReference>
<evidence type="ECO:0000256" key="5">
    <source>
        <dbReference type="ARBA" id="ARBA00023049"/>
    </source>
</evidence>
<dbReference type="RefSeq" id="WP_228871706.1">
    <property type="nucleotide sequence ID" value="NZ_JAHUVW010000001.1"/>
</dbReference>